<dbReference type="InterPro" id="IPR016186">
    <property type="entry name" value="C-type_lectin-like/link_sf"/>
</dbReference>
<comment type="caution">
    <text evidence="2">Lacks conserved residue(s) required for the propagation of feature annotation.</text>
</comment>
<keyword evidence="3" id="KW-0812">Transmembrane</keyword>
<feature type="transmembrane region" description="Helical" evidence="3">
    <location>
        <begin position="273"/>
        <end position="297"/>
    </location>
</feature>
<sequence>MTAKHNGSSECIAVLKDKQGFTGHQFPCSTNLSVLYIYRSDSTHNYYKEMAGTWNDVRHCIEQSSFWFVFPNKYEDIYEGRYIWTGLSRNTSTSRPLTAPSDCFKLQRHKQTLEEETDNCHLELPFICQKVPVNCGESFMKTESSLNFTIESGSNDMNCEWNIEGFDNTFIRIEISFVIPSCKDCECLKIYDAPTTIGPPNKTLCEHGQLTFNSTQQAITLAYSSDGSIKGTRFHAKWSFVPWPRKSTTSMPLGSTINSRTGSEDMTTNTFSAGFIGGIVGAAVVITVSVIVCIVVIRRKCNGPQKTESNYQGLNMRPVGANSGNPLDQGEHLYRTCSNIEQLPEPLDAATSIPVAIECDRQLPVSISHTNDKVYYNTRGDEAQYDYCA</sequence>
<keyword evidence="6" id="KW-1185">Reference proteome</keyword>
<comment type="caution">
    <text evidence="5">The sequence shown here is derived from an EMBL/GenBank/DDBJ whole genome shotgun (WGS) entry which is preliminary data.</text>
</comment>
<dbReference type="Gene3D" id="3.10.100.10">
    <property type="entry name" value="Mannose-Binding Protein A, subunit A"/>
    <property type="match status" value="1"/>
</dbReference>
<accession>A0A9D4H5W5</accession>
<proteinExistence type="predicted"/>
<reference evidence="5" key="1">
    <citation type="journal article" date="2019" name="bioRxiv">
        <title>The Genome of the Zebra Mussel, Dreissena polymorpha: A Resource for Invasive Species Research.</title>
        <authorList>
            <person name="McCartney M.A."/>
            <person name="Auch B."/>
            <person name="Kono T."/>
            <person name="Mallez S."/>
            <person name="Zhang Y."/>
            <person name="Obille A."/>
            <person name="Becker A."/>
            <person name="Abrahante J.E."/>
            <person name="Garbe J."/>
            <person name="Badalamenti J.P."/>
            <person name="Herman A."/>
            <person name="Mangelson H."/>
            <person name="Liachko I."/>
            <person name="Sullivan S."/>
            <person name="Sone E.D."/>
            <person name="Koren S."/>
            <person name="Silverstein K.A.T."/>
            <person name="Beckman K.B."/>
            <person name="Gohl D.M."/>
        </authorList>
    </citation>
    <scope>NUCLEOTIDE SEQUENCE</scope>
    <source>
        <strain evidence="5">Duluth1</strain>
        <tissue evidence="5">Whole animal</tissue>
    </source>
</reference>
<evidence type="ECO:0000313" key="6">
    <source>
        <dbReference type="Proteomes" id="UP000828390"/>
    </source>
</evidence>
<evidence type="ECO:0000256" key="3">
    <source>
        <dbReference type="SAM" id="Phobius"/>
    </source>
</evidence>
<dbReference type="InterPro" id="IPR035914">
    <property type="entry name" value="Sperma_CUB_dom_sf"/>
</dbReference>
<name>A0A9D4H5W5_DREPO</name>
<gene>
    <name evidence="5" type="ORF">DPMN_130041</name>
</gene>
<keyword evidence="1" id="KW-1015">Disulfide bond</keyword>
<evidence type="ECO:0000256" key="2">
    <source>
        <dbReference type="PROSITE-ProRule" id="PRU00059"/>
    </source>
</evidence>
<dbReference type="Pfam" id="PF00431">
    <property type="entry name" value="CUB"/>
    <property type="match status" value="1"/>
</dbReference>
<dbReference type="PROSITE" id="PS01180">
    <property type="entry name" value="CUB"/>
    <property type="match status" value="1"/>
</dbReference>
<dbReference type="Proteomes" id="UP000828390">
    <property type="component" value="Unassembled WGS sequence"/>
</dbReference>
<dbReference type="CDD" id="cd00041">
    <property type="entry name" value="CUB"/>
    <property type="match status" value="1"/>
</dbReference>
<feature type="domain" description="CUB" evidence="4">
    <location>
        <begin position="135"/>
        <end position="241"/>
    </location>
</feature>
<evidence type="ECO:0000256" key="1">
    <source>
        <dbReference type="ARBA" id="ARBA00023157"/>
    </source>
</evidence>
<dbReference type="SUPFAM" id="SSF49854">
    <property type="entry name" value="Spermadhesin, CUB domain"/>
    <property type="match status" value="1"/>
</dbReference>
<reference evidence="5" key="2">
    <citation type="submission" date="2020-11" db="EMBL/GenBank/DDBJ databases">
        <authorList>
            <person name="McCartney M.A."/>
            <person name="Auch B."/>
            <person name="Kono T."/>
            <person name="Mallez S."/>
            <person name="Becker A."/>
            <person name="Gohl D.M."/>
            <person name="Silverstein K.A.T."/>
            <person name="Koren S."/>
            <person name="Bechman K.B."/>
            <person name="Herman A."/>
            <person name="Abrahante J.E."/>
            <person name="Garbe J."/>
        </authorList>
    </citation>
    <scope>NUCLEOTIDE SEQUENCE</scope>
    <source>
        <strain evidence="5">Duluth1</strain>
        <tissue evidence="5">Whole animal</tissue>
    </source>
</reference>
<dbReference type="SMART" id="SM00042">
    <property type="entry name" value="CUB"/>
    <property type="match status" value="1"/>
</dbReference>
<dbReference type="Gene3D" id="2.60.120.290">
    <property type="entry name" value="Spermadhesin, CUB domain"/>
    <property type="match status" value="1"/>
</dbReference>
<organism evidence="5 6">
    <name type="scientific">Dreissena polymorpha</name>
    <name type="common">Zebra mussel</name>
    <name type="synonym">Mytilus polymorpha</name>
    <dbReference type="NCBI Taxonomy" id="45954"/>
    <lineage>
        <taxon>Eukaryota</taxon>
        <taxon>Metazoa</taxon>
        <taxon>Spiralia</taxon>
        <taxon>Lophotrochozoa</taxon>
        <taxon>Mollusca</taxon>
        <taxon>Bivalvia</taxon>
        <taxon>Autobranchia</taxon>
        <taxon>Heteroconchia</taxon>
        <taxon>Euheterodonta</taxon>
        <taxon>Imparidentia</taxon>
        <taxon>Neoheterodontei</taxon>
        <taxon>Myida</taxon>
        <taxon>Dreissenoidea</taxon>
        <taxon>Dreissenidae</taxon>
        <taxon>Dreissena</taxon>
    </lineage>
</organism>
<dbReference type="AlphaFoldDB" id="A0A9D4H5W5"/>
<dbReference type="InterPro" id="IPR000859">
    <property type="entry name" value="CUB_dom"/>
</dbReference>
<keyword evidence="3" id="KW-0472">Membrane</keyword>
<keyword evidence="3" id="KW-1133">Transmembrane helix</keyword>
<evidence type="ECO:0000313" key="5">
    <source>
        <dbReference type="EMBL" id="KAH3828090.1"/>
    </source>
</evidence>
<protein>
    <recommendedName>
        <fullName evidence="4">CUB domain-containing protein</fullName>
    </recommendedName>
</protein>
<dbReference type="EMBL" id="JAIWYP010000005">
    <property type="protein sequence ID" value="KAH3828090.1"/>
    <property type="molecule type" value="Genomic_DNA"/>
</dbReference>
<evidence type="ECO:0000259" key="4">
    <source>
        <dbReference type="PROSITE" id="PS01180"/>
    </source>
</evidence>